<dbReference type="KEGG" id="daur:Daura_14950"/>
<dbReference type="RefSeq" id="WP_033360234.1">
    <property type="nucleotide sequence ID" value="NZ_CP073767.1"/>
</dbReference>
<keyword evidence="2" id="KW-1185">Reference proteome</keyword>
<protein>
    <submittedName>
        <fullName evidence="1">Uncharacterized protein</fullName>
    </submittedName>
</protein>
<proteinExistence type="predicted"/>
<reference evidence="1" key="1">
    <citation type="submission" date="2021-04" db="EMBL/GenBank/DDBJ databases">
        <title>Dactylosporangium aurantiacum NRRL B-8018 full assembly.</title>
        <authorList>
            <person name="Hartkoorn R.C."/>
            <person name="Beaudoing E."/>
            <person name="Hot D."/>
        </authorList>
    </citation>
    <scope>NUCLEOTIDE SEQUENCE</scope>
    <source>
        <strain evidence="1">NRRL B-8018</strain>
    </source>
</reference>
<dbReference type="EMBL" id="CP073767">
    <property type="protein sequence ID" value="UWZ57344.1"/>
    <property type="molecule type" value="Genomic_DNA"/>
</dbReference>
<dbReference type="Proteomes" id="UP001058003">
    <property type="component" value="Chromosome"/>
</dbReference>
<name>A0A9Q9IJK9_9ACTN</name>
<evidence type="ECO:0000313" key="1">
    <source>
        <dbReference type="EMBL" id="UWZ57344.1"/>
    </source>
</evidence>
<evidence type="ECO:0000313" key="2">
    <source>
        <dbReference type="Proteomes" id="UP001058003"/>
    </source>
</evidence>
<sequence length="244" mass="25079">MIKSPLLRLLTGVAAVALVLVGLVIATTRTGKPDAPAEKEPVHSVTGALDGRQAATLEVITGAESVIIHSEPMEGYLYRASTLPGSRVEPAAAVEGDVVRLSLNGTEIAGQATVHVYLNSTVRWQLKLAGGGLRQVVDFASGRLAGVDVVAGVQELEVTVPKPEGELPIRVGGVGKLLVHAPAGPPAQLTLGASSTVGKATLDTSAKQNLAGGTVLALPGWQQAADRYTLRVDGGAAEVLLDRR</sequence>
<dbReference type="AlphaFoldDB" id="A0A9Q9IJK9"/>
<dbReference type="OrthoDB" id="3292634at2"/>
<organism evidence="1 2">
    <name type="scientific">Dactylosporangium aurantiacum</name>
    <dbReference type="NCBI Taxonomy" id="35754"/>
    <lineage>
        <taxon>Bacteria</taxon>
        <taxon>Bacillati</taxon>
        <taxon>Actinomycetota</taxon>
        <taxon>Actinomycetes</taxon>
        <taxon>Micromonosporales</taxon>
        <taxon>Micromonosporaceae</taxon>
        <taxon>Dactylosporangium</taxon>
    </lineage>
</organism>
<accession>A0A9Q9IJK9</accession>
<gene>
    <name evidence="1" type="ORF">Daura_14950</name>
</gene>